<dbReference type="GO" id="GO:0004674">
    <property type="term" value="F:protein serine/threonine kinase activity"/>
    <property type="evidence" value="ECO:0007669"/>
    <property type="project" value="UniProtKB-KW"/>
</dbReference>
<reference evidence="2 3" key="1">
    <citation type="submission" date="2019-04" db="EMBL/GenBank/DDBJ databases">
        <title>Draft, Whole-Genome Sequence of the Anthracene-degrading Mycobacterium frederiksbergense LB501T, Isolated from a Polycyclic Aromatic Hydrocarbon (PAH)-Contaminated Soil.</title>
        <authorList>
            <person name="Augelletti F."/>
        </authorList>
    </citation>
    <scope>NUCLEOTIDE SEQUENCE [LARGE SCALE GENOMIC DNA]</scope>
    <source>
        <strain evidence="2 3">LB 501T</strain>
    </source>
</reference>
<dbReference type="AlphaFoldDB" id="A0A6H0SFB9"/>
<keyword evidence="2" id="KW-0723">Serine/threonine-protein kinase</keyword>
<gene>
    <name evidence="2" type="ORF">EXE63_05445</name>
</gene>
<dbReference type="InterPro" id="IPR036249">
    <property type="entry name" value="Thioredoxin-like_sf"/>
</dbReference>
<feature type="signal peptide" evidence="1">
    <location>
        <begin position="1"/>
        <end position="25"/>
    </location>
</feature>
<name>A0A6H0SFB9_9MYCO</name>
<dbReference type="SUPFAM" id="SSF52833">
    <property type="entry name" value="Thioredoxin-like"/>
    <property type="match status" value="1"/>
</dbReference>
<sequence length="212" mass="22035">MRAVGAILAVVAALLLAPAAGFAHAAVAAPAGDVISIGDPHAVGQVDLYLDPLCPFSGQLIQEQGDDIGQRIENGSLHVNLRLVNFLEKYSASGTYDSRAIYAAFVVAGQSQSSDVTWRFVQQIFSAEHQPHEGGSTDLDNNQLADLAAGAGAPPAALDLIRIGLPIGYDARVIAANNLALLHQFPEPGVPLVLIDGQPIDGNSDWLGQVAG</sequence>
<dbReference type="EMBL" id="CP038799">
    <property type="protein sequence ID" value="QIV85129.1"/>
    <property type="molecule type" value="Genomic_DNA"/>
</dbReference>
<evidence type="ECO:0000313" key="2">
    <source>
        <dbReference type="EMBL" id="QIV85129.1"/>
    </source>
</evidence>
<keyword evidence="2" id="KW-0418">Kinase</keyword>
<keyword evidence="1" id="KW-0732">Signal</keyword>
<accession>A0A6H0SFB9</accession>
<protein>
    <submittedName>
        <fullName evidence="2">Serine/threonine protein kinase</fullName>
    </submittedName>
</protein>
<keyword evidence="2" id="KW-0808">Transferase</keyword>
<feature type="chain" id="PRO_5026289990" evidence="1">
    <location>
        <begin position="26"/>
        <end position="212"/>
    </location>
</feature>
<dbReference type="KEGG" id="mfre:EXE63_05445"/>
<keyword evidence="3" id="KW-1185">Reference proteome</keyword>
<dbReference type="Proteomes" id="UP000501849">
    <property type="component" value="Chromosome"/>
</dbReference>
<evidence type="ECO:0000256" key="1">
    <source>
        <dbReference type="SAM" id="SignalP"/>
    </source>
</evidence>
<evidence type="ECO:0000313" key="3">
    <source>
        <dbReference type="Proteomes" id="UP000501849"/>
    </source>
</evidence>
<organism evidence="2 3">
    <name type="scientific">Mycolicibacterium frederiksbergense</name>
    <dbReference type="NCBI Taxonomy" id="117567"/>
    <lineage>
        <taxon>Bacteria</taxon>
        <taxon>Bacillati</taxon>
        <taxon>Actinomycetota</taxon>
        <taxon>Actinomycetes</taxon>
        <taxon>Mycobacteriales</taxon>
        <taxon>Mycobacteriaceae</taxon>
        <taxon>Mycolicibacterium</taxon>
    </lineage>
</organism>
<dbReference type="Gene3D" id="3.40.30.10">
    <property type="entry name" value="Glutaredoxin"/>
    <property type="match status" value="1"/>
</dbReference>
<proteinExistence type="predicted"/>